<dbReference type="Gene3D" id="3.20.20.70">
    <property type="entry name" value="Aldolase class I"/>
    <property type="match status" value="1"/>
</dbReference>
<evidence type="ECO:0000313" key="3">
    <source>
        <dbReference type="EMBL" id="PJF47237.1"/>
    </source>
</evidence>
<evidence type="ECO:0000256" key="2">
    <source>
        <dbReference type="ARBA" id="ARBA00023239"/>
    </source>
</evidence>
<sequence>MRALSLAKYRSFQQCASPRGAFTFLALDHRQNLRKANPRFQEDAELSRFKLDVTRELAAHATAVLLDPEVSAAQAVASGALPGDRGLVVALEATGYSGEPTARKAQLIPSWSVEKAKRMGAQMAKLLVYYHPDSPAAAEIEEFTAQIAAQCQQHDLALMLEPLSYPLTGEKLSAEEKRRVVVETARRLTALPGVDLLKAEFPLPADAPEAEWTLACADLNAASRVPWIVLSAAVSFDLYLKQVIAACQAGASGVAVGRAVWQEAVSLDGASRLDFLRTTARERLLRLNALTQALARPWTESYTTEAPFDWYKEY</sequence>
<dbReference type="Pfam" id="PF01791">
    <property type="entry name" value="DeoC"/>
    <property type="match status" value="1"/>
</dbReference>
<dbReference type="SUPFAM" id="SSF51569">
    <property type="entry name" value="Aldolase"/>
    <property type="match status" value="1"/>
</dbReference>
<reference evidence="3 4" key="1">
    <citation type="submission" date="2017-11" db="EMBL/GenBank/DDBJ databases">
        <title>Evolution of Phototrophy in the Chloroflexi Phylum Driven by Horizontal Gene Transfer.</title>
        <authorList>
            <person name="Ward L.M."/>
            <person name="Hemp J."/>
            <person name="Shih P.M."/>
            <person name="Mcglynn S.E."/>
            <person name="Fischer W."/>
        </authorList>
    </citation>
    <scope>NUCLEOTIDE SEQUENCE [LARGE SCALE GENOMIC DNA]</scope>
    <source>
        <strain evidence="3">JP3_7</strain>
    </source>
</reference>
<dbReference type="Proteomes" id="UP000230790">
    <property type="component" value="Unassembled WGS sequence"/>
</dbReference>
<dbReference type="InterPro" id="IPR050552">
    <property type="entry name" value="LacD_aldolase"/>
</dbReference>
<dbReference type="InterPro" id="IPR002915">
    <property type="entry name" value="DeoC/FbaB/LacD_aldolase"/>
</dbReference>
<dbReference type="GO" id="GO:0061595">
    <property type="term" value="F:6-deoxy-6-sulfofructose-1-phosphate aldolase activity"/>
    <property type="evidence" value="ECO:0007669"/>
    <property type="project" value="TreeGrafter"/>
</dbReference>
<accession>A0A2M8QBR2</accession>
<dbReference type="GO" id="GO:1902777">
    <property type="term" value="P:6-sulfoquinovose(1-) catabolic process"/>
    <property type="evidence" value="ECO:0007669"/>
    <property type="project" value="TreeGrafter"/>
</dbReference>
<dbReference type="PANTHER" id="PTHR39340">
    <property type="entry name" value="SULFOFRUCTOSEPHOSPHATE ALDOLASE"/>
    <property type="match status" value="1"/>
</dbReference>
<evidence type="ECO:0008006" key="5">
    <source>
        <dbReference type="Google" id="ProtNLM"/>
    </source>
</evidence>
<comment type="similarity">
    <text evidence="1">Belongs to the aldolase LacD family.</text>
</comment>
<dbReference type="InterPro" id="IPR013785">
    <property type="entry name" value="Aldolase_TIM"/>
</dbReference>
<protein>
    <recommendedName>
        <fullName evidence="5">Tagatose-bisphosphate aldolase</fullName>
    </recommendedName>
</protein>
<organism evidence="3 4">
    <name type="scientific">Candidatus Thermofonsia Clade 3 bacterium</name>
    <dbReference type="NCBI Taxonomy" id="2364212"/>
    <lineage>
        <taxon>Bacteria</taxon>
        <taxon>Bacillati</taxon>
        <taxon>Chloroflexota</taxon>
        <taxon>Candidatus Thermofontia</taxon>
        <taxon>Candidatus Thermofonsia Clade 3</taxon>
    </lineage>
</organism>
<dbReference type="PANTHER" id="PTHR39340:SF1">
    <property type="entry name" value="SULFOFRUCTOSEPHOSPHATE ALDOLASE"/>
    <property type="match status" value="1"/>
</dbReference>
<evidence type="ECO:0000313" key="4">
    <source>
        <dbReference type="Proteomes" id="UP000230790"/>
    </source>
</evidence>
<keyword evidence="2" id="KW-0456">Lyase</keyword>
<name>A0A2M8QBR2_9CHLR</name>
<comment type="caution">
    <text evidence="3">The sequence shown here is derived from an EMBL/GenBank/DDBJ whole genome shotgun (WGS) entry which is preliminary data.</text>
</comment>
<dbReference type="NCBIfam" id="NF009498">
    <property type="entry name" value="PRK12858.1"/>
    <property type="match status" value="1"/>
</dbReference>
<evidence type="ECO:0000256" key="1">
    <source>
        <dbReference type="ARBA" id="ARBA00008679"/>
    </source>
</evidence>
<dbReference type="AlphaFoldDB" id="A0A2M8QBR2"/>
<proteinExistence type="inferred from homology"/>
<gene>
    <name evidence="3" type="ORF">CUN48_09635</name>
</gene>
<dbReference type="EMBL" id="PGTN01000059">
    <property type="protein sequence ID" value="PJF47237.1"/>
    <property type="molecule type" value="Genomic_DNA"/>
</dbReference>
<dbReference type="SMART" id="SM01133">
    <property type="entry name" value="DeoC"/>
    <property type="match status" value="1"/>
</dbReference>